<dbReference type="EMBL" id="CP080107">
    <property type="protein sequence ID" value="QYD26960.1"/>
    <property type="molecule type" value="Genomic_DNA"/>
</dbReference>
<name>A0AAQ0EQF4_ENTAS</name>
<gene>
    <name evidence="1" type="ORF">KZX48_00515</name>
</gene>
<reference evidence="1" key="1">
    <citation type="submission" date="2021-07" db="EMBL/GenBank/DDBJ databases">
        <title>Characterization of Emerging Pathogens Carrying KPC-2 Gene in IncP-6 Plasmids Isolated from Urban Sewage in Argentina.</title>
        <authorList>
            <person name="Ghiglione B."/>
            <person name="Haim M.S."/>
            <person name="Dropa M."/>
        </authorList>
    </citation>
    <scope>NUCLEOTIDE SEQUENCE</scope>
    <source>
        <strain evidence="1">WW-19C</strain>
    </source>
</reference>
<accession>A0AAQ0EQF4</accession>
<evidence type="ECO:0000313" key="2">
    <source>
        <dbReference type="Proteomes" id="UP000826990"/>
    </source>
</evidence>
<evidence type="ECO:0000313" key="1">
    <source>
        <dbReference type="EMBL" id="QYD26960.1"/>
    </source>
</evidence>
<proteinExistence type="predicted"/>
<dbReference type="RefSeq" id="WP_180251105.1">
    <property type="nucleotide sequence ID" value="NZ_CP080107.1"/>
</dbReference>
<dbReference type="Proteomes" id="UP000826990">
    <property type="component" value="Chromosome"/>
</dbReference>
<protein>
    <submittedName>
        <fullName evidence="1">Uncharacterized protein</fullName>
    </submittedName>
</protein>
<sequence>MKKIPPNTYFHIVRASELLEIETNDLLLMGASGAIHLGVILDGIPCVLAGFINKEAWAQDKVIQDTNCLKNSHFYLIDPVLYDGQEKELHGVRYNTGLASGMWHLNSGTINGVLRYGSSNIGPLLTASHDCVDYDNSDTVESILLGEAHKFDLPSDIFSNPEEIKTEIMRQDEEVITLDSIYISRGWFLRVRDCIDNCTAITPRYHSPLKNTVNTVNEIQEHGNTKRFSQNRENCLMALIYTRNTFPDECKNINGIDTNDAWANATINHWLSVGAGYSEPSIDYLKKIISDMNRKPMDRTTAGKPK</sequence>
<organism evidence="1 2">
    <name type="scientific">Enterobacter asburiae</name>
    <dbReference type="NCBI Taxonomy" id="61645"/>
    <lineage>
        <taxon>Bacteria</taxon>
        <taxon>Pseudomonadati</taxon>
        <taxon>Pseudomonadota</taxon>
        <taxon>Gammaproteobacteria</taxon>
        <taxon>Enterobacterales</taxon>
        <taxon>Enterobacteriaceae</taxon>
        <taxon>Enterobacter</taxon>
        <taxon>Enterobacter cloacae complex</taxon>
    </lineage>
</organism>
<dbReference type="AlphaFoldDB" id="A0AAQ0EQF4"/>